<keyword evidence="3" id="KW-1185">Reference proteome</keyword>
<dbReference type="Pfam" id="PF00106">
    <property type="entry name" value="adh_short"/>
    <property type="match status" value="1"/>
</dbReference>
<proteinExistence type="predicted"/>
<feature type="region of interest" description="Disordered" evidence="1">
    <location>
        <begin position="65"/>
        <end position="86"/>
    </location>
</feature>
<dbReference type="Proteomes" id="UP000297475">
    <property type="component" value="Unassembled WGS sequence"/>
</dbReference>
<reference evidence="2 3" key="1">
    <citation type="submission" date="2019-04" db="EMBL/GenBank/DDBJ databases">
        <title>Natronospirillum operosus gen. nov., sp. nov., a haloalkaliphilic satellite isolated from decaying biomass of laboratory culture of cyanobacterium Geitlerinema sp. and proposal of Natronospirillaceae fam. nov. and Saccharospirillaceae fam. nov.</title>
        <authorList>
            <person name="Kevbrin V."/>
            <person name="Boltyanskaya Y."/>
            <person name="Koziaeva V."/>
            <person name="Grouzdev D.S."/>
            <person name="Park M."/>
            <person name="Cho J."/>
        </authorList>
    </citation>
    <scope>NUCLEOTIDE SEQUENCE [LARGE SCALE GENOMIC DNA]</scope>
    <source>
        <strain evidence="2 3">G-116</strain>
    </source>
</reference>
<sequence>MRLQDKVVLITGGASGIGLDSVERALEEGANAVIADLADSSDEQEAQRQYRELCVHPRRVRPVRDSRLLGRQGRCGQHDANTGSGR</sequence>
<organism evidence="2 3">
    <name type="scientific">Natronospirillum operosum</name>
    <dbReference type="NCBI Taxonomy" id="2759953"/>
    <lineage>
        <taxon>Bacteria</taxon>
        <taxon>Pseudomonadati</taxon>
        <taxon>Pseudomonadota</taxon>
        <taxon>Gammaproteobacteria</taxon>
        <taxon>Oceanospirillales</taxon>
        <taxon>Natronospirillaceae</taxon>
        <taxon>Natronospirillum</taxon>
    </lineage>
</organism>
<dbReference type="AlphaFoldDB" id="A0A4Z0WIU5"/>
<dbReference type="InterPro" id="IPR036291">
    <property type="entry name" value="NAD(P)-bd_dom_sf"/>
</dbReference>
<name>A0A4Z0WIU5_9GAMM</name>
<comment type="caution">
    <text evidence="2">The sequence shown here is derived from an EMBL/GenBank/DDBJ whole genome shotgun (WGS) entry which is preliminary data.</text>
</comment>
<evidence type="ECO:0000313" key="2">
    <source>
        <dbReference type="EMBL" id="TGG95065.1"/>
    </source>
</evidence>
<protein>
    <submittedName>
        <fullName evidence="2">SDR family NAD(P)-dependent oxidoreductase</fullName>
    </submittedName>
</protein>
<evidence type="ECO:0000313" key="3">
    <source>
        <dbReference type="Proteomes" id="UP000297475"/>
    </source>
</evidence>
<dbReference type="EMBL" id="SRMF01000001">
    <property type="protein sequence ID" value="TGG95065.1"/>
    <property type="molecule type" value="Genomic_DNA"/>
</dbReference>
<evidence type="ECO:0000256" key="1">
    <source>
        <dbReference type="SAM" id="MobiDB-lite"/>
    </source>
</evidence>
<dbReference type="OrthoDB" id="7064009at2"/>
<dbReference type="Gene3D" id="3.40.50.720">
    <property type="entry name" value="NAD(P)-binding Rossmann-like Domain"/>
    <property type="match status" value="1"/>
</dbReference>
<gene>
    <name evidence="2" type="ORF">E4656_01145</name>
</gene>
<dbReference type="InterPro" id="IPR002347">
    <property type="entry name" value="SDR_fam"/>
</dbReference>
<dbReference type="SUPFAM" id="SSF51735">
    <property type="entry name" value="NAD(P)-binding Rossmann-fold domains"/>
    <property type="match status" value="1"/>
</dbReference>
<accession>A0A4Z0WIU5</accession>